<keyword evidence="3" id="KW-1185">Reference proteome</keyword>
<comment type="caution">
    <text evidence="2">The sequence shown here is derived from an EMBL/GenBank/DDBJ whole genome shotgun (WGS) entry which is preliminary data.</text>
</comment>
<feature type="domain" description="HD" evidence="1">
    <location>
        <begin position="195"/>
        <end position="373"/>
    </location>
</feature>
<organism evidence="2 3">
    <name type="scientific">Teretinema zuelzerae</name>
    <dbReference type="NCBI Taxonomy" id="156"/>
    <lineage>
        <taxon>Bacteria</taxon>
        <taxon>Pseudomonadati</taxon>
        <taxon>Spirochaetota</taxon>
        <taxon>Spirochaetia</taxon>
        <taxon>Spirochaetales</taxon>
        <taxon>Treponemataceae</taxon>
        <taxon>Teretinema</taxon>
    </lineage>
</organism>
<dbReference type="RefSeq" id="WP_230752205.1">
    <property type="nucleotide sequence ID" value="NZ_JAINWA010000001.1"/>
</dbReference>
<proteinExistence type="predicted"/>
<evidence type="ECO:0000313" key="2">
    <source>
        <dbReference type="EMBL" id="MCD1653287.1"/>
    </source>
</evidence>
<evidence type="ECO:0000313" key="3">
    <source>
        <dbReference type="Proteomes" id="UP001198163"/>
    </source>
</evidence>
<dbReference type="Gene3D" id="1.10.3210.10">
    <property type="entry name" value="Hypothetical protein af1432"/>
    <property type="match status" value="2"/>
</dbReference>
<sequence>MLDRKFVLKIFEAFSIERWNDLVRPFEIIEMDKTAEKTVLAYMIGKFEEERGVKVDWRRIIYGSFFDLLRKIALCDIKAPVQRMIREEYPEEFERLNHWVLDQYRDVIVDCALFSEFENHLFLPIDASDSTSRILKAAHKYSTLREVEMLRLVNEPFRLIEIEKGLNRDLEAFLDLRCMQLLVTKQQPYDFLMQIERLRFQTRWNQTPRVPRTSVLGHSYFVAVMTLLLGRNSPLCDKRFYNNFFSALFHDLPEAVTRDIISPVKQATHHLPQIVKEIEDRIVERELLPLMDKSYRDELLYFTANEFENRIRDTEGKVVEVTYEELNESYNDEKFHPIDGKLVRFADHIAAFIEADSSIQYGITSTHLREGRRNILSLYPEGKVVNGIHAHAFFAEFPAAITQVL</sequence>
<reference evidence="2" key="1">
    <citation type="submission" date="2021-08" db="EMBL/GenBank/DDBJ databases">
        <title>Comparative analyses of Brucepasteria parasyntrophica and Teretinema zuelzerae.</title>
        <authorList>
            <person name="Song Y."/>
            <person name="Brune A."/>
        </authorList>
    </citation>
    <scope>NUCLEOTIDE SEQUENCE</scope>
    <source>
        <strain evidence="2">DSM 1903</strain>
    </source>
</reference>
<dbReference type="Proteomes" id="UP001198163">
    <property type="component" value="Unassembled WGS sequence"/>
</dbReference>
<dbReference type="Pfam" id="PF13023">
    <property type="entry name" value="HD_3"/>
    <property type="match status" value="1"/>
</dbReference>
<gene>
    <name evidence="2" type="ORF">K7J14_01010</name>
</gene>
<evidence type="ECO:0000259" key="1">
    <source>
        <dbReference type="Pfam" id="PF13023"/>
    </source>
</evidence>
<protein>
    <submittedName>
        <fullName evidence="2">HD domain-containing protein</fullName>
    </submittedName>
</protein>
<accession>A0AAE3EFD3</accession>
<dbReference type="AlphaFoldDB" id="A0AAE3EFD3"/>
<dbReference type="EMBL" id="JAINWA010000001">
    <property type="protein sequence ID" value="MCD1653287.1"/>
    <property type="molecule type" value="Genomic_DNA"/>
</dbReference>
<name>A0AAE3EFD3_9SPIR</name>
<dbReference type="SUPFAM" id="SSF109604">
    <property type="entry name" value="HD-domain/PDEase-like"/>
    <property type="match status" value="1"/>
</dbReference>
<dbReference type="InterPro" id="IPR006674">
    <property type="entry name" value="HD_domain"/>
</dbReference>